<evidence type="ECO:0000313" key="2">
    <source>
        <dbReference type="Proteomes" id="UP000612680"/>
    </source>
</evidence>
<protein>
    <submittedName>
        <fullName evidence="1">SIR2 family protein</fullName>
    </submittedName>
</protein>
<accession>A0ABX7I5S2</accession>
<dbReference type="Proteomes" id="UP000612680">
    <property type="component" value="Chromosome"/>
</dbReference>
<dbReference type="EMBL" id="CP056775">
    <property type="protein sequence ID" value="QRR01449.1"/>
    <property type="molecule type" value="Genomic_DNA"/>
</dbReference>
<gene>
    <name evidence="1" type="ORF">HWI92_11315</name>
</gene>
<dbReference type="InterPro" id="IPR011202">
    <property type="entry name" value="UCP014677"/>
</dbReference>
<reference evidence="1 2" key="1">
    <citation type="submission" date="2020-06" db="EMBL/GenBank/DDBJ databases">
        <title>Dyadobacter sandarakinus sp. nov., isolated from the soil of the Arctic Yellow River Station.</title>
        <authorList>
            <person name="Zhang Y."/>
            <person name="Peng F."/>
        </authorList>
    </citation>
    <scope>NUCLEOTIDE SEQUENCE [LARGE SCALE GENOMIC DNA]</scope>
    <source>
        <strain evidence="1 2">Q3-56</strain>
    </source>
</reference>
<dbReference type="Pfam" id="PF13289">
    <property type="entry name" value="SIR2_2"/>
    <property type="match status" value="1"/>
</dbReference>
<evidence type="ECO:0000313" key="1">
    <source>
        <dbReference type="EMBL" id="QRR01449.1"/>
    </source>
</evidence>
<name>A0ABX7I5S2_9BACT</name>
<sequence>MFVEQFLDRMRSFSTAPYLFVGSGLSNRYLEIGTWHNLLQTISSSIELQRNFNFYLSKANGDLPRVASLMGSEFHEQWWDKPLFQESRSNFEQDVINEFSPLKYEIAQYIKRFGIIPKAPYATEFELLKKVNIDGIITTNWDTLLQNVFPNFSVYIGQDNLIFNNTISIGEIYKIHGCVESPNTLTLTEEDYHQFNAKNPYLAAKLLTIFMEHPVIFLGYSLHDPNIQEILRSVMLCLSRQNVDKLRDRLIFCEYDRNVTSCTMSNTSMMIADINLPITIVKYKSLIDVYSVLGENARRLPIKILKHMKDMVFDFVKNSDSKSRIYVDDNFDLDQLDLKNVEFFFGVGTREKLAKIGVKGVAQQDLLDDIINPNEKFDSKVICKDLLQNITGVYFPFFKHLRNANLLDDTGNLILDDTDCPFTEEFKDKVVKTTIKKFFPGATYDRRKVSINEKYQTLEELIAGETTDQALIHIPLLSTEKINLDTLLTFLQQNYTADKKKSPFMKKAICLYDYLKYKLPELE</sequence>
<dbReference type="RefSeq" id="WP_204663778.1">
    <property type="nucleotide sequence ID" value="NZ_CP056775.1"/>
</dbReference>
<organism evidence="1 2">
    <name type="scientific">Dyadobacter sandarakinus</name>
    <dbReference type="NCBI Taxonomy" id="2747268"/>
    <lineage>
        <taxon>Bacteria</taxon>
        <taxon>Pseudomonadati</taxon>
        <taxon>Bacteroidota</taxon>
        <taxon>Cytophagia</taxon>
        <taxon>Cytophagales</taxon>
        <taxon>Spirosomataceae</taxon>
        <taxon>Dyadobacter</taxon>
    </lineage>
</organism>
<keyword evidence="2" id="KW-1185">Reference proteome</keyword>
<dbReference type="PIRSF" id="PIRSF014677">
    <property type="entry name" value="UCP014677"/>
    <property type="match status" value="1"/>
</dbReference>
<proteinExistence type="predicted"/>